<evidence type="ECO:0000256" key="7">
    <source>
        <dbReference type="ARBA" id="ARBA00023029"/>
    </source>
</evidence>
<feature type="site" description="Interaction with DNA" evidence="10">
    <location>
        <position position="146"/>
    </location>
</feature>
<dbReference type="Pfam" id="PF01396">
    <property type="entry name" value="Zn_ribbon_Top1"/>
    <property type="match status" value="1"/>
</dbReference>
<keyword evidence="15" id="KW-1185">Reference proteome</keyword>
<keyword evidence="8 10" id="KW-0238">DNA-binding</keyword>
<dbReference type="PROSITE" id="PS00396">
    <property type="entry name" value="TOPO_IA_1"/>
    <property type="match status" value="1"/>
</dbReference>
<dbReference type="RefSeq" id="WP_148980866.1">
    <property type="nucleotide sequence ID" value="NZ_CP043315.1"/>
</dbReference>
<keyword evidence="5" id="KW-0862">Zinc</keyword>
<keyword evidence="7 10" id="KW-0799">Topoisomerase</keyword>
<dbReference type="PROSITE" id="PS52039">
    <property type="entry name" value="TOPO_IA_2"/>
    <property type="match status" value="1"/>
</dbReference>
<dbReference type="KEGG" id="cip:FZC35_01340"/>
<dbReference type="InterPro" id="IPR003601">
    <property type="entry name" value="Topo_IA_2"/>
</dbReference>
<comment type="catalytic activity">
    <reaction evidence="1 10">
        <text>ATP-independent breakage of single-stranded DNA, followed by passage and rejoining.</text>
        <dbReference type="EC" id="5.6.2.1"/>
    </reaction>
</comment>
<dbReference type="GO" id="GO:0003917">
    <property type="term" value="F:DNA topoisomerase type I (single strand cut, ATP-independent) activity"/>
    <property type="evidence" value="ECO:0007669"/>
    <property type="project" value="UniProtKB-UniRule"/>
</dbReference>
<dbReference type="GO" id="GO:0006265">
    <property type="term" value="P:DNA topological change"/>
    <property type="evidence" value="ECO:0007669"/>
    <property type="project" value="UniProtKB-UniRule"/>
</dbReference>
<reference evidence="14 15" key="1">
    <citation type="submission" date="2019-08" db="EMBL/GenBank/DDBJ databases">
        <title>Highly reduced genomes of protist endosymbionts show evolutionary convergence.</title>
        <authorList>
            <person name="George E."/>
            <person name="Husnik F."/>
            <person name="Tashyreva D."/>
            <person name="Prokopchuk G."/>
            <person name="Horak A."/>
            <person name="Kwong W.K."/>
            <person name="Lukes J."/>
            <person name="Keeling P.J."/>
        </authorList>
    </citation>
    <scope>NUCLEOTIDE SEQUENCE [LARGE SCALE GENOMIC DNA]</scope>
    <source>
        <strain evidence="14">1605</strain>
    </source>
</reference>
<keyword evidence="6" id="KW-0460">Magnesium</keyword>
<dbReference type="InterPro" id="IPR023406">
    <property type="entry name" value="Topo_IA_AS"/>
</dbReference>
<keyword evidence="3" id="KW-0479">Metal-binding</keyword>
<keyword evidence="4" id="KW-0863">Zinc-finger</keyword>
<dbReference type="InterPro" id="IPR013826">
    <property type="entry name" value="Topo_IA_cen_sub3"/>
</dbReference>
<dbReference type="GO" id="GO:0003677">
    <property type="term" value="F:DNA binding"/>
    <property type="evidence" value="ECO:0007669"/>
    <property type="project" value="UniProtKB-KW"/>
</dbReference>
<sequence length="764" mass="87498">MKLIVVESPTKAKALNSYLKNESIEYKVVASYGHVRALAKTKGSVDVENDFAMNWENVSKSSKAAKEIISIAKKSDEVILATDPDREGEAIAWHLAQMMGSGKVKAKLSRMRFHSITPKSIKESLDKLEDIDQDLVDAYMARLGLDYLVGFNISPVLWRKLPGSKSAGRVQSSALRIITDREYEIESFVSEDYWTLHAKFSQNQYSCTADLHEWEGKKIDKFMWTSESVDSAKNELLKSDYQISNFEFKDQLRNPSAPFITSTLQQEAANKLGWKPMFSMKIAQKLYEGVKLSNGMEGLITYMRTDSVNISQSGVDECRAMIENEFGSTYLPKKQNFYKSKVRNAQEAHEAIRPTNFNHLPEQVKPYLNEEEFKLYNLIWKRSVASQMASAIYEICNMFISGEKGTWKAHGVKSKFDGFQKLYSIDKLENEDIWSFNKDTIKCDEVVDEKHQTKPPSRFTETSLIKYMEDKGIGRPSTYANILFVLDKRGYVFQNKKSIIPSNLGWIVSAFLKNYFEIYVQDEFTSGMEDKLDLVSKGEKNWKELLQDFWVNFKSKIDDAYNLDMKDILKRISQTYKEHFFKKTDAKCPKCKGDQELRISKGSGFLCCSNYPSCNWNKSIDSELDQDLTLGEDPDSGDEILVKQGPYGYYIQWGKAEVKARVMLPAMFAPPHNLTVEDALKIKSLPIIIGRHPSNGEIIKIGIGRFGPWILYKNTYVSLKKSPFETTLEDCLHILESPRNRSKIEKKNEEKSDKKTAKKADKKV</sequence>
<organism evidence="14 15">
    <name type="scientific">Candidatus Cytomitobacter indipagum</name>
    <dbReference type="NCBI Taxonomy" id="2601575"/>
    <lineage>
        <taxon>Bacteria</taxon>
        <taxon>Pseudomonadati</taxon>
        <taxon>Pseudomonadota</taxon>
        <taxon>Alphaproteobacteria</taxon>
        <taxon>Holosporales</taxon>
        <taxon>Holosporaceae</taxon>
        <taxon>Candidatus Cytomitobacter</taxon>
    </lineage>
</organism>
<evidence type="ECO:0000256" key="3">
    <source>
        <dbReference type="ARBA" id="ARBA00022723"/>
    </source>
</evidence>
<dbReference type="InterPro" id="IPR013498">
    <property type="entry name" value="Topo_IA_Znf"/>
</dbReference>
<evidence type="ECO:0000259" key="13">
    <source>
        <dbReference type="PROSITE" id="PS52039"/>
    </source>
</evidence>
<dbReference type="PANTHER" id="PTHR42785:SF1">
    <property type="entry name" value="DNA TOPOISOMERASE"/>
    <property type="match status" value="1"/>
</dbReference>
<dbReference type="Gene3D" id="1.10.290.10">
    <property type="entry name" value="Topoisomerase I, domain 4"/>
    <property type="match status" value="1"/>
</dbReference>
<dbReference type="Pfam" id="PF13368">
    <property type="entry name" value="Toprim_C_rpt"/>
    <property type="match status" value="2"/>
</dbReference>
<dbReference type="HAMAP" id="MF_00952">
    <property type="entry name" value="Topoisom_1_prok"/>
    <property type="match status" value="1"/>
</dbReference>
<dbReference type="InterPro" id="IPR023405">
    <property type="entry name" value="Topo_IA_core_domain"/>
</dbReference>
<evidence type="ECO:0000313" key="15">
    <source>
        <dbReference type="Proteomes" id="UP000325155"/>
    </source>
</evidence>
<dbReference type="PANTHER" id="PTHR42785">
    <property type="entry name" value="DNA TOPOISOMERASE, TYPE IA, CORE"/>
    <property type="match status" value="1"/>
</dbReference>
<keyword evidence="9 10" id="KW-0413">Isomerase</keyword>
<dbReference type="Gene3D" id="2.70.20.10">
    <property type="entry name" value="Topoisomerase I, domain 3"/>
    <property type="match status" value="1"/>
</dbReference>
<evidence type="ECO:0000256" key="9">
    <source>
        <dbReference type="ARBA" id="ARBA00023235"/>
    </source>
</evidence>
<comment type="similarity">
    <text evidence="2 10">Belongs to the type IA topoisomerase family.</text>
</comment>
<dbReference type="GO" id="GO:0005694">
    <property type="term" value="C:chromosome"/>
    <property type="evidence" value="ECO:0007669"/>
    <property type="project" value="InterPro"/>
</dbReference>
<evidence type="ECO:0000313" key="14">
    <source>
        <dbReference type="EMBL" id="QEK38019.1"/>
    </source>
</evidence>
<dbReference type="Gene3D" id="1.10.460.10">
    <property type="entry name" value="Topoisomerase I, domain 2"/>
    <property type="match status" value="1"/>
</dbReference>
<dbReference type="PRINTS" id="PR00417">
    <property type="entry name" value="PRTPISMRASEI"/>
</dbReference>
<comment type="function">
    <text evidence="10">Releases the supercoiling and torsional tension of DNA, which is introduced during the DNA replication and transcription, by transiently cleaving and rejoining one strand of the DNA duplex. Introduces a single-strand break via transesterification at a target site in duplex DNA. The scissile phosphodiester is attacked by the catalytic tyrosine of the enzyme, resulting in the formation of a DNA-(5'-phosphotyrosyl)-enzyme intermediate and the expulsion of a 3'-OH DNA strand. The free DNA strand then undergoes passage around the unbroken strand, thus removing DNA supercoils. Finally, in the religation step, the DNA 3'-OH attacks the covalent intermediate to expel the active-site tyrosine and restore the DNA phosphodiester backbone.</text>
</comment>
<dbReference type="SMART" id="SM00437">
    <property type="entry name" value="TOP1Ac"/>
    <property type="match status" value="1"/>
</dbReference>
<feature type="region of interest" description="Disordered" evidence="11">
    <location>
        <begin position="739"/>
        <end position="764"/>
    </location>
</feature>
<evidence type="ECO:0000256" key="5">
    <source>
        <dbReference type="ARBA" id="ARBA00022833"/>
    </source>
</evidence>
<dbReference type="InterPro" id="IPR013824">
    <property type="entry name" value="Topo_IA_cen_sub1"/>
</dbReference>
<comment type="caution">
    <text evidence="10">Lacks conserved residue(s) required for the propagation of feature annotation.</text>
</comment>
<dbReference type="SMART" id="SM00436">
    <property type="entry name" value="TOP1Bc"/>
    <property type="match status" value="1"/>
</dbReference>
<dbReference type="InterPro" id="IPR025589">
    <property type="entry name" value="Toprim_C_rpt"/>
</dbReference>
<dbReference type="InterPro" id="IPR006171">
    <property type="entry name" value="TOPRIM_dom"/>
</dbReference>
<dbReference type="Gene3D" id="3.40.50.140">
    <property type="match status" value="1"/>
</dbReference>
<evidence type="ECO:0000259" key="12">
    <source>
        <dbReference type="PROSITE" id="PS50880"/>
    </source>
</evidence>
<dbReference type="SMART" id="SM00493">
    <property type="entry name" value="TOPRIM"/>
    <property type="match status" value="1"/>
</dbReference>
<feature type="site" description="Interaction with DNA" evidence="10">
    <location>
        <position position="142"/>
    </location>
</feature>
<evidence type="ECO:0000256" key="2">
    <source>
        <dbReference type="ARBA" id="ARBA00009446"/>
    </source>
</evidence>
<evidence type="ECO:0000256" key="11">
    <source>
        <dbReference type="SAM" id="MobiDB-lite"/>
    </source>
</evidence>
<dbReference type="Pfam" id="PF01131">
    <property type="entry name" value="Topoisom_bac"/>
    <property type="match status" value="1"/>
</dbReference>
<protein>
    <recommendedName>
        <fullName evidence="10">DNA topoisomerase 1</fullName>
        <ecNumber evidence="10">5.6.2.1</ecNumber>
    </recommendedName>
    <alternativeName>
        <fullName evidence="10">DNA topoisomerase I</fullName>
    </alternativeName>
</protein>
<evidence type="ECO:0000256" key="1">
    <source>
        <dbReference type="ARBA" id="ARBA00000213"/>
    </source>
</evidence>
<dbReference type="PROSITE" id="PS50880">
    <property type="entry name" value="TOPRIM"/>
    <property type="match status" value="1"/>
</dbReference>
<evidence type="ECO:0000256" key="10">
    <source>
        <dbReference type="HAMAP-Rule" id="MF_00952"/>
    </source>
</evidence>
<feature type="region of interest" description="Interaction with DNA" evidence="10">
    <location>
        <begin position="166"/>
        <end position="171"/>
    </location>
</feature>
<dbReference type="GO" id="GO:0008270">
    <property type="term" value="F:zinc ion binding"/>
    <property type="evidence" value="ECO:0007669"/>
    <property type="project" value="UniProtKB-KW"/>
</dbReference>
<gene>
    <name evidence="10 14" type="primary">topA</name>
    <name evidence="14" type="ORF">FZC35_01340</name>
</gene>
<feature type="site" description="Interaction with DNA" evidence="10">
    <location>
        <position position="34"/>
    </location>
</feature>
<dbReference type="AlphaFoldDB" id="A0A5C0UE25"/>
<feature type="site" description="Interaction with DNA" evidence="10">
    <location>
        <position position="158"/>
    </location>
</feature>
<dbReference type="Gene3D" id="3.30.65.10">
    <property type="entry name" value="Bacterial Topoisomerase I, domain 1"/>
    <property type="match status" value="1"/>
</dbReference>
<dbReference type="InterPro" id="IPR005733">
    <property type="entry name" value="TopoI_bac-type"/>
</dbReference>
<feature type="site" description="Interaction with DNA" evidence="10">
    <location>
        <position position="489"/>
    </location>
</feature>
<dbReference type="InterPro" id="IPR013497">
    <property type="entry name" value="Topo_IA_cen"/>
</dbReference>
<dbReference type="CDD" id="cd00186">
    <property type="entry name" value="TOP1Ac"/>
    <property type="match status" value="1"/>
</dbReference>
<feature type="active site" description="O-(5'-phospho-DNA)-tyrosine intermediate" evidence="10">
    <location>
        <position position="302"/>
    </location>
</feature>
<evidence type="ECO:0000256" key="8">
    <source>
        <dbReference type="ARBA" id="ARBA00023125"/>
    </source>
</evidence>
<comment type="subunit">
    <text evidence="10">Monomer.</text>
</comment>
<feature type="domain" description="Topo IA-type catalytic" evidence="13">
    <location>
        <begin position="132"/>
        <end position="557"/>
    </location>
</feature>
<feature type="site" description="Interaction with DNA" evidence="10">
    <location>
        <position position="304"/>
    </location>
</feature>
<dbReference type="InterPro" id="IPR028612">
    <property type="entry name" value="Topoisom_1_IA"/>
</dbReference>
<evidence type="ECO:0000256" key="4">
    <source>
        <dbReference type="ARBA" id="ARBA00022771"/>
    </source>
</evidence>
<evidence type="ECO:0000256" key="6">
    <source>
        <dbReference type="ARBA" id="ARBA00022842"/>
    </source>
</evidence>
<dbReference type="SUPFAM" id="SSF57783">
    <property type="entry name" value="Zinc beta-ribbon"/>
    <property type="match status" value="1"/>
</dbReference>
<name>A0A5C0UE25_9PROT</name>
<dbReference type="EMBL" id="CP043315">
    <property type="protein sequence ID" value="QEK38019.1"/>
    <property type="molecule type" value="Genomic_DNA"/>
</dbReference>
<dbReference type="Proteomes" id="UP000325155">
    <property type="component" value="Chromosome"/>
</dbReference>
<dbReference type="OrthoDB" id="9804262at2"/>
<dbReference type="SUPFAM" id="SSF56712">
    <property type="entry name" value="Prokaryotic type I DNA topoisomerase"/>
    <property type="match status" value="1"/>
</dbReference>
<accession>A0A5C0UE25</accession>
<proteinExistence type="inferred from homology"/>
<dbReference type="NCBIfam" id="TIGR01051">
    <property type="entry name" value="topA_bact"/>
    <property type="match status" value="1"/>
</dbReference>
<dbReference type="Pfam" id="PF01751">
    <property type="entry name" value="Toprim"/>
    <property type="match status" value="1"/>
</dbReference>
<dbReference type="EC" id="5.6.2.1" evidence="10"/>
<dbReference type="InterPro" id="IPR003602">
    <property type="entry name" value="Topo_IA_DNA-bd_dom"/>
</dbReference>
<dbReference type="InterPro" id="IPR013825">
    <property type="entry name" value="Topo_IA_cen_sub2"/>
</dbReference>
<dbReference type="InterPro" id="IPR000380">
    <property type="entry name" value="Topo_IA"/>
</dbReference>
<feature type="domain" description="Toprim" evidence="12">
    <location>
        <begin position="1"/>
        <end position="116"/>
    </location>
</feature>